<proteinExistence type="predicted"/>
<dbReference type="EMBL" id="JABFAE010418288">
    <property type="protein sequence ID" value="MBA0845760.1"/>
    <property type="molecule type" value="Genomic_DNA"/>
</dbReference>
<keyword evidence="2" id="KW-1185">Reference proteome</keyword>
<dbReference type="Proteomes" id="UP000593575">
    <property type="component" value="Unassembled WGS sequence"/>
</dbReference>
<name>A0A7J9KH53_9ROSI</name>
<evidence type="ECO:0000313" key="1">
    <source>
        <dbReference type="EMBL" id="MBA0845760.1"/>
    </source>
</evidence>
<comment type="caution">
    <text evidence="1">The sequence shown here is derived from an EMBL/GenBank/DDBJ whole genome shotgun (WGS) entry which is preliminary data.</text>
</comment>
<evidence type="ECO:0000313" key="2">
    <source>
        <dbReference type="Proteomes" id="UP000593575"/>
    </source>
</evidence>
<organism evidence="1 2">
    <name type="scientific">Gossypium armourianum</name>
    <dbReference type="NCBI Taxonomy" id="34283"/>
    <lineage>
        <taxon>Eukaryota</taxon>
        <taxon>Viridiplantae</taxon>
        <taxon>Streptophyta</taxon>
        <taxon>Embryophyta</taxon>
        <taxon>Tracheophyta</taxon>
        <taxon>Spermatophyta</taxon>
        <taxon>Magnoliopsida</taxon>
        <taxon>eudicotyledons</taxon>
        <taxon>Gunneridae</taxon>
        <taxon>Pentapetalae</taxon>
        <taxon>rosids</taxon>
        <taxon>malvids</taxon>
        <taxon>Malvales</taxon>
        <taxon>Malvaceae</taxon>
        <taxon>Malvoideae</taxon>
        <taxon>Gossypium</taxon>
    </lineage>
</organism>
<reference evidence="1 2" key="1">
    <citation type="journal article" date="2019" name="Genome Biol. Evol.">
        <title>Insights into the evolution of the New World diploid cottons (Gossypium, subgenus Houzingenia) based on genome sequencing.</title>
        <authorList>
            <person name="Grover C.E."/>
            <person name="Arick M.A. 2nd"/>
            <person name="Thrash A."/>
            <person name="Conover J.L."/>
            <person name="Sanders W.S."/>
            <person name="Peterson D.G."/>
            <person name="Frelichowski J.E."/>
            <person name="Scheffler J.A."/>
            <person name="Scheffler B.E."/>
            <person name="Wendel J.F."/>
        </authorList>
    </citation>
    <scope>NUCLEOTIDE SEQUENCE [LARGE SCALE GENOMIC DNA]</scope>
    <source>
        <strain evidence="1">6</strain>
        <tissue evidence="1">Leaf</tissue>
    </source>
</reference>
<accession>A0A7J9KH53</accession>
<dbReference type="AlphaFoldDB" id="A0A7J9KH53"/>
<sequence>MGTKIDEPQIPEMSLDPPEITNPQIARKIHNVTCTDGFGSFLFLCQDHQELGSFCIPVNKTGSKIFY</sequence>
<protein>
    <submittedName>
        <fullName evidence="1">Uncharacterized protein</fullName>
    </submittedName>
</protein>
<gene>
    <name evidence="1" type="ORF">Goarm_023074</name>
</gene>